<evidence type="ECO:0000313" key="2">
    <source>
        <dbReference type="Proteomes" id="UP000053690"/>
    </source>
</evidence>
<keyword evidence="2" id="KW-1185">Reference proteome</keyword>
<organism evidence="1 2">
    <name type="scientific">Ruegeria profundi</name>
    <dbReference type="NCBI Taxonomy" id="1685378"/>
    <lineage>
        <taxon>Bacteria</taxon>
        <taxon>Pseudomonadati</taxon>
        <taxon>Pseudomonadota</taxon>
        <taxon>Alphaproteobacteria</taxon>
        <taxon>Rhodobacterales</taxon>
        <taxon>Roseobacteraceae</taxon>
        <taxon>Ruegeria</taxon>
    </lineage>
</organism>
<sequence>MFSRIDHAILETLLLNFSTDIKKIFQKYDTFSDKVSLKTRRVGQKVLIFFVGTETHDPFHSRTIVPTSVEKDDLASCRKMFKIPLDIDLGLLSVAWCRKRNDPKDSWAYTLGNTFDDAAFSCGVAPFEHYNNSRLGSLHPTLEVTKLHL</sequence>
<dbReference type="EMBL" id="LQBP01000013">
    <property type="protein sequence ID" value="KUJ77072.1"/>
    <property type="molecule type" value="Genomic_DNA"/>
</dbReference>
<accession>A0A0X3TMS9</accession>
<protein>
    <submittedName>
        <fullName evidence="1">Uncharacterized protein</fullName>
    </submittedName>
</protein>
<comment type="caution">
    <text evidence="1">The sequence shown here is derived from an EMBL/GenBank/DDBJ whole genome shotgun (WGS) entry which is preliminary data.</text>
</comment>
<reference evidence="2" key="1">
    <citation type="submission" date="2015-12" db="EMBL/GenBank/DDBJ databases">
        <authorList>
            <person name="Zhang G."/>
            <person name="Stingl U."/>
        </authorList>
    </citation>
    <scope>NUCLEOTIDE SEQUENCE [LARGE SCALE GENOMIC DNA]</scope>
    <source>
        <strain evidence="2">ZGT108</strain>
    </source>
</reference>
<name>A0A0X3TMS9_9RHOB</name>
<dbReference type="Proteomes" id="UP000053690">
    <property type="component" value="Unassembled WGS sequence"/>
</dbReference>
<evidence type="ECO:0000313" key="1">
    <source>
        <dbReference type="EMBL" id="KUJ77072.1"/>
    </source>
</evidence>
<proteinExistence type="predicted"/>
<dbReference type="AlphaFoldDB" id="A0A0X3TMS9"/>
<gene>
    <name evidence="1" type="ORF">AVO44_18685</name>
</gene>